<dbReference type="Proteomes" id="UP000076858">
    <property type="component" value="Unassembled WGS sequence"/>
</dbReference>
<dbReference type="CDD" id="cd06966">
    <property type="entry name" value="NR_DBD_CAR"/>
    <property type="match status" value="1"/>
</dbReference>
<dbReference type="PRINTS" id="PR00398">
    <property type="entry name" value="STRDHORMONER"/>
</dbReference>
<dbReference type="InterPro" id="IPR013088">
    <property type="entry name" value="Znf_NHR/GATA"/>
</dbReference>
<dbReference type="Gene3D" id="1.10.565.10">
    <property type="entry name" value="Retinoid X Receptor"/>
    <property type="match status" value="1"/>
</dbReference>
<dbReference type="InterPro" id="IPR001723">
    <property type="entry name" value="Nuclear_hrmn_rcpt"/>
</dbReference>
<dbReference type="SUPFAM" id="SSF57716">
    <property type="entry name" value="Glucocorticoid receptor-like (DNA-binding domain)"/>
    <property type="match status" value="1"/>
</dbReference>
<comment type="caution">
    <text evidence="11">The sequence shown here is derived from an EMBL/GenBank/DDBJ whole genome shotgun (WGS) entry which is preliminary data.</text>
</comment>
<reference evidence="11 12" key="1">
    <citation type="submission" date="2016-03" db="EMBL/GenBank/DDBJ databases">
        <title>EvidentialGene: Evidence-directed Construction of Genes on Genomes.</title>
        <authorList>
            <person name="Gilbert D.G."/>
            <person name="Choi J.-H."/>
            <person name="Mockaitis K."/>
            <person name="Colbourne J."/>
            <person name="Pfrender M."/>
        </authorList>
    </citation>
    <scope>NUCLEOTIDE SEQUENCE [LARGE SCALE GENOMIC DNA]</scope>
    <source>
        <strain evidence="11 12">Xinb3</strain>
        <tissue evidence="11">Complete organism</tissue>
    </source>
</reference>
<keyword evidence="3 10" id="KW-0863">Zinc-finger</keyword>
<evidence type="ECO:0000256" key="6">
    <source>
        <dbReference type="ARBA" id="ARBA00023125"/>
    </source>
</evidence>
<protein>
    <submittedName>
        <fullName evidence="11">Nuclear hormone receptor HR96</fullName>
    </submittedName>
</protein>
<comment type="similarity">
    <text evidence="10">Belongs to the nuclear hormone receptor family.</text>
</comment>
<dbReference type="SUPFAM" id="SSF48508">
    <property type="entry name" value="Nuclear receptor ligand-binding domain"/>
    <property type="match status" value="1"/>
</dbReference>
<dbReference type="InterPro" id="IPR000536">
    <property type="entry name" value="Nucl_hrmn_rcpt_lig-bd"/>
</dbReference>
<dbReference type="FunFam" id="3.30.50.10:FF:000042">
    <property type="entry name" value="Nuclear hormone receptor HR96"/>
    <property type="match status" value="1"/>
</dbReference>
<evidence type="ECO:0000256" key="10">
    <source>
        <dbReference type="RuleBase" id="RU004334"/>
    </source>
</evidence>
<dbReference type="Pfam" id="PF00104">
    <property type="entry name" value="Hormone_recep"/>
    <property type="match status" value="1"/>
</dbReference>
<dbReference type="Pfam" id="PF00105">
    <property type="entry name" value="zf-C4"/>
    <property type="match status" value="1"/>
</dbReference>
<dbReference type="STRING" id="35525.A0A0P5XKS8"/>
<keyword evidence="8 10" id="KW-0675">Receptor</keyword>
<dbReference type="FunFam" id="1.10.565.10:FF:000035">
    <property type="entry name" value="Nuclear hormone receptor HR96"/>
    <property type="match status" value="1"/>
</dbReference>
<evidence type="ECO:0000256" key="8">
    <source>
        <dbReference type="ARBA" id="ARBA00023170"/>
    </source>
</evidence>
<dbReference type="InterPro" id="IPR035500">
    <property type="entry name" value="NHR-like_dom_sf"/>
</dbReference>
<comment type="subcellular location">
    <subcellularLocation>
        <location evidence="1 10">Nucleus</location>
    </subcellularLocation>
</comment>
<dbReference type="PANTHER" id="PTHR24082:SF283">
    <property type="entry name" value="NUCLEAR HORMONE RECEPTOR HR96"/>
    <property type="match status" value="1"/>
</dbReference>
<keyword evidence="5 10" id="KW-0805">Transcription regulation</keyword>
<keyword evidence="9 10" id="KW-0539">Nucleus</keyword>
<evidence type="ECO:0000256" key="1">
    <source>
        <dbReference type="ARBA" id="ARBA00004123"/>
    </source>
</evidence>
<dbReference type="InterPro" id="IPR001628">
    <property type="entry name" value="Znf_hrmn_rcpt"/>
</dbReference>
<proteinExistence type="inferred from homology"/>
<dbReference type="EMBL" id="LRGB01003123">
    <property type="protein sequence ID" value="KZS04364.1"/>
    <property type="molecule type" value="Genomic_DNA"/>
</dbReference>
<dbReference type="Gene3D" id="3.30.50.10">
    <property type="entry name" value="Erythroid Transcription Factor GATA-1, subunit A"/>
    <property type="match status" value="1"/>
</dbReference>
<evidence type="ECO:0000313" key="11">
    <source>
        <dbReference type="EMBL" id="KZS04364.1"/>
    </source>
</evidence>
<dbReference type="PROSITE" id="PS51843">
    <property type="entry name" value="NR_LBD"/>
    <property type="match status" value="1"/>
</dbReference>
<evidence type="ECO:0000256" key="9">
    <source>
        <dbReference type="ARBA" id="ARBA00023242"/>
    </source>
</evidence>
<dbReference type="PANTHER" id="PTHR24082">
    <property type="entry name" value="NUCLEAR HORMONE RECEPTOR"/>
    <property type="match status" value="1"/>
</dbReference>
<evidence type="ECO:0000256" key="7">
    <source>
        <dbReference type="ARBA" id="ARBA00023163"/>
    </source>
</evidence>
<organism evidence="11 12">
    <name type="scientific">Daphnia magna</name>
    <dbReference type="NCBI Taxonomy" id="35525"/>
    <lineage>
        <taxon>Eukaryota</taxon>
        <taxon>Metazoa</taxon>
        <taxon>Ecdysozoa</taxon>
        <taxon>Arthropoda</taxon>
        <taxon>Crustacea</taxon>
        <taxon>Branchiopoda</taxon>
        <taxon>Diplostraca</taxon>
        <taxon>Cladocera</taxon>
        <taxon>Anomopoda</taxon>
        <taxon>Daphniidae</taxon>
        <taxon>Daphnia</taxon>
    </lineage>
</organism>
<evidence type="ECO:0000313" key="12">
    <source>
        <dbReference type="Proteomes" id="UP000076858"/>
    </source>
</evidence>
<dbReference type="GO" id="GO:0045944">
    <property type="term" value="P:positive regulation of transcription by RNA polymerase II"/>
    <property type="evidence" value="ECO:0007669"/>
    <property type="project" value="TreeGrafter"/>
</dbReference>
<dbReference type="AlphaFoldDB" id="A0A0P5XKS8"/>
<dbReference type="PROSITE" id="PS00031">
    <property type="entry name" value="NUCLEAR_REC_DBD_1"/>
    <property type="match status" value="1"/>
</dbReference>
<dbReference type="GO" id="GO:0006950">
    <property type="term" value="P:response to stress"/>
    <property type="evidence" value="ECO:0007669"/>
    <property type="project" value="UniProtKB-ARBA"/>
</dbReference>
<sequence length="522" mass="58780">MEEYVSLTSPNTPVSPLSNACTSPGELHASMSGKVCGVCGDKALGCNFGATTCESCKAFFRRNALKGKEFRCPFESNCKIDAVTRRFCQKCRLKKCLDIGMKKEFIMSEEERTVKRRKIEENRMKKTKPGRTSNPKNNPKQLIHLLNGGGNKTNQRKSDIKSEAESSFSDSDVTTSPPDNSSEGFHESPASLNKGTLMNNRQQLTSEPRGRMLEMSPPEECPEESSPSTGLLRSHSMMSVADTFNINLQTMDALLNTAISAEYNVVVDLVRGKDTSPLSPVRDRQLNELEAAKLQELVVANKALLAPLTEDGPVNLHYDSGDPTLLNVINLTDIAIRRIIKMAKKLAAFKTLCQEDQIALLKGGCTELMILRAVMSYDADKGCWKIPHTESHMNHIKVEVLKEAQGNLYEEHQRYIQSFDPQWRSDEHIMLLLSAITLFDPNRLHVIHRDAIKLEQESYYYLLRRYLESVVGGCKARSMFLKLIAKVSELHILNDNHVRVYLDMNPKEVEPLLIEIFDLKSR</sequence>
<evidence type="ECO:0000256" key="5">
    <source>
        <dbReference type="ARBA" id="ARBA00023015"/>
    </source>
</evidence>
<name>A0A0P5XKS8_9CRUS</name>
<keyword evidence="6 10" id="KW-0238">DNA-binding</keyword>
<dbReference type="InterPro" id="IPR050234">
    <property type="entry name" value="Nuclear_hormone_rcpt_NR1"/>
</dbReference>
<dbReference type="GO" id="GO:0005634">
    <property type="term" value="C:nucleus"/>
    <property type="evidence" value="ECO:0007669"/>
    <property type="project" value="UniProtKB-SubCell"/>
</dbReference>
<dbReference type="GO" id="GO:0000978">
    <property type="term" value="F:RNA polymerase II cis-regulatory region sequence-specific DNA binding"/>
    <property type="evidence" value="ECO:0007669"/>
    <property type="project" value="TreeGrafter"/>
</dbReference>
<accession>A0A0P5XKS8</accession>
<dbReference type="SMART" id="SM00430">
    <property type="entry name" value="HOLI"/>
    <property type="match status" value="1"/>
</dbReference>
<evidence type="ECO:0000256" key="4">
    <source>
        <dbReference type="ARBA" id="ARBA00022833"/>
    </source>
</evidence>
<evidence type="ECO:0000256" key="2">
    <source>
        <dbReference type="ARBA" id="ARBA00022723"/>
    </source>
</evidence>
<keyword evidence="4 10" id="KW-0862">Zinc</keyword>
<dbReference type="CDD" id="cd06929">
    <property type="entry name" value="NR_LBD_F1"/>
    <property type="match status" value="1"/>
</dbReference>
<keyword evidence="12" id="KW-1185">Reference proteome</keyword>
<evidence type="ECO:0000256" key="3">
    <source>
        <dbReference type="ARBA" id="ARBA00022771"/>
    </source>
</evidence>
<dbReference type="GO" id="GO:0030154">
    <property type="term" value="P:cell differentiation"/>
    <property type="evidence" value="ECO:0007669"/>
    <property type="project" value="TreeGrafter"/>
</dbReference>
<dbReference type="GO" id="GO:0004879">
    <property type="term" value="F:nuclear receptor activity"/>
    <property type="evidence" value="ECO:0007669"/>
    <property type="project" value="TreeGrafter"/>
</dbReference>
<dbReference type="OrthoDB" id="6352325at2759"/>
<dbReference type="PROSITE" id="PS51030">
    <property type="entry name" value="NUCLEAR_REC_DBD_2"/>
    <property type="match status" value="1"/>
</dbReference>
<keyword evidence="7 10" id="KW-0804">Transcription</keyword>
<keyword evidence="2 10" id="KW-0479">Metal-binding</keyword>
<dbReference type="PRINTS" id="PR00047">
    <property type="entry name" value="STROIDFINGER"/>
</dbReference>
<dbReference type="SMART" id="SM00399">
    <property type="entry name" value="ZnF_C4"/>
    <property type="match status" value="1"/>
</dbReference>
<dbReference type="GO" id="GO:0000122">
    <property type="term" value="P:negative regulation of transcription by RNA polymerase II"/>
    <property type="evidence" value="ECO:0007669"/>
    <property type="project" value="TreeGrafter"/>
</dbReference>
<dbReference type="GO" id="GO:0008270">
    <property type="term" value="F:zinc ion binding"/>
    <property type="evidence" value="ECO:0007669"/>
    <property type="project" value="UniProtKB-KW"/>
</dbReference>
<gene>
    <name evidence="11" type="ORF">APZ42_032642</name>
</gene>